<dbReference type="PATRIC" id="fig|989403.3.peg.369"/>
<dbReference type="InterPro" id="IPR001129">
    <property type="entry name" value="Membr-assoc_MAPEG"/>
</dbReference>
<evidence type="ECO:0000256" key="5">
    <source>
        <dbReference type="SAM" id="Phobius"/>
    </source>
</evidence>
<dbReference type="STRING" id="989403.SAMN05421798_102140"/>
<evidence type="ECO:0000256" key="2">
    <source>
        <dbReference type="ARBA" id="ARBA00022692"/>
    </source>
</evidence>
<comment type="subcellular location">
    <subcellularLocation>
        <location evidence="1">Membrane</location>
    </subcellularLocation>
</comment>
<name>A0A161VC42_9HYPH</name>
<feature type="transmembrane region" description="Helical" evidence="5">
    <location>
        <begin position="100"/>
        <end position="117"/>
    </location>
</feature>
<dbReference type="Pfam" id="PF01124">
    <property type="entry name" value="MAPEG"/>
    <property type="match status" value="1"/>
</dbReference>
<dbReference type="InterPro" id="IPR023352">
    <property type="entry name" value="MAPEG-like_dom_sf"/>
</dbReference>
<proteinExistence type="predicted"/>
<evidence type="ECO:0000256" key="4">
    <source>
        <dbReference type="ARBA" id="ARBA00023136"/>
    </source>
</evidence>
<sequence length="177" mass="19213">MDFVEKQRGVLQRMVVGALVTATVLLLGALLNPFGFAEDWNAVARFWVAAVSMLSPSLFLMIGIGRLAMHRFTHADDIDGGGLTRGSSEAKMLQSILQNTLEQAVLAGFVYVAWVAIMPGSTMSVPPLAALFFALGRILFFTSYEKGAPWRGTGFVLTFYPTIFMLLAIMVSLMAGL</sequence>
<dbReference type="EMBL" id="LMCB01000003">
    <property type="protein sequence ID" value="KZL21725.1"/>
    <property type="molecule type" value="Genomic_DNA"/>
</dbReference>
<organism evidence="6 7">
    <name type="scientific">Pseudovibrio axinellae</name>
    <dbReference type="NCBI Taxonomy" id="989403"/>
    <lineage>
        <taxon>Bacteria</taxon>
        <taxon>Pseudomonadati</taxon>
        <taxon>Pseudomonadota</taxon>
        <taxon>Alphaproteobacteria</taxon>
        <taxon>Hyphomicrobiales</taxon>
        <taxon>Stappiaceae</taxon>
        <taxon>Pseudovibrio</taxon>
    </lineage>
</organism>
<feature type="transmembrane region" description="Helical" evidence="5">
    <location>
        <begin position="46"/>
        <end position="64"/>
    </location>
</feature>
<feature type="transmembrane region" description="Helical" evidence="5">
    <location>
        <begin position="123"/>
        <end position="142"/>
    </location>
</feature>
<feature type="transmembrane region" description="Helical" evidence="5">
    <location>
        <begin position="154"/>
        <end position="175"/>
    </location>
</feature>
<dbReference type="GO" id="GO:0005765">
    <property type="term" value="C:lysosomal membrane"/>
    <property type="evidence" value="ECO:0007669"/>
    <property type="project" value="TreeGrafter"/>
</dbReference>
<comment type="caution">
    <text evidence="6">The sequence shown here is derived from an EMBL/GenBank/DDBJ whole genome shotgun (WGS) entry which is preliminary data.</text>
</comment>
<evidence type="ECO:0000313" key="7">
    <source>
        <dbReference type="Proteomes" id="UP000076577"/>
    </source>
</evidence>
<dbReference type="Gene3D" id="1.20.120.550">
    <property type="entry name" value="Membrane associated eicosanoid/glutathione metabolism-like domain"/>
    <property type="match status" value="1"/>
</dbReference>
<keyword evidence="2 5" id="KW-0812">Transmembrane</keyword>
<feature type="transmembrane region" description="Helical" evidence="5">
    <location>
        <begin position="15"/>
        <end position="34"/>
    </location>
</feature>
<dbReference type="AlphaFoldDB" id="A0A161VC42"/>
<dbReference type="Proteomes" id="UP000076577">
    <property type="component" value="Unassembled WGS sequence"/>
</dbReference>
<evidence type="ECO:0000313" key="6">
    <source>
        <dbReference type="EMBL" id="KZL21725.1"/>
    </source>
</evidence>
<dbReference type="SUPFAM" id="SSF161084">
    <property type="entry name" value="MAPEG domain-like"/>
    <property type="match status" value="1"/>
</dbReference>
<keyword evidence="3 5" id="KW-1133">Transmembrane helix</keyword>
<gene>
    <name evidence="6" type="ORF">PsAD2_00348</name>
</gene>
<dbReference type="PANTHER" id="PTHR31004:SF1">
    <property type="entry name" value="TRANSMEMBRANE PROTEIN 79"/>
    <property type="match status" value="1"/>
</dbReference>
<keyword evidence="7" id="KW-1185">Reference proteome</keyword>
<keyword evidence="4 5" id="KW-0472">Membrane</keyword>
<reference evidence="6 7" key="1">
    <citation type="journal article" date="2016" name="Front. Microbiol.">
        <title>Comparative Genomic Analysis Reveals a Diverse Repertoire of Genes Involved in Prokaryote-Eukaryote Interactions within the Pseudovibrio Genus.</title>
        <authorList>
            <person name="Romano S."/>
            <person name="Fernandez-Guerra A."/>
            <person name="Reen F.J."/>
            <person name="Glockner F.O."/>
            <person name="Crowley S.P."/>
            <person name="O'Sullivan O."/>
            <person name="Cotter P.D."/>
            <person name="Adams C."/>
            <person name="Dobson A.D."/>
            <person name="O'Gara F."/>
        </authorList>
    </citation>
    <scope>NUCLEOTIDE SEQUENCE [LARGE SCALE GENOMIC DNA]</scope>
    <source>
        <strain evidence="6 7">Ad2</strain>
    </source>
</reference>
<protein>
    <submittedName>
        <fullName evidence="6">MAPEG family protein</fullName>
    </submittedName>
</protein>
<evidence type="ECO:0000256" key="3">
    <source>
        <dbReference type="ARBA" id="ARBA00022989"/>
    </source>
</evidence>
<dbReference type="PANTHER" id="PTHR31004">
    <property type="entry name" value="TRANSMEMBRANE PROTEIN 79"/>
    <property type="match status" value="1"/>
</dbReference>
<evidence type="ECO:0000256" key="1">
    <source>
        <dbReference type="ARBA" id="ARBA00004370"/>
    </source>
</evidence>
<dbReference type="RefSeq" id="WP_208979320.1">
    <property type="nucleotide sequence ID" value="NZ_FOFM01000002.1"/>
</dbReference>
<accession>A0A161VC42</accession>
<dbReference type="GO" id="GO:0045055">
    <property type="term" value="P:regulated exocytosis"/>
    <property type="evidence" value="ECO:0007669"/>
    <property type="project" value="TreeGrafter"/>
</dbReference>